<organism evidence="4 5">
    <name type="scientific">Streptomyces cinereoruber</name>
    <dbReference type="NCBI Taxonomy" id="67260"/>
    <lineage>
        <taxon>Bacteria</taxon>
        <taxon>Bacillati</taxon>
        <taxon>Actinomycetota</taxon>
        <taxon>Actinomycetes</taxon>
        <taxon>Kitasatosporales</taxon>
        <taxon>Streptomycetaceae</taxon>
        <taxon>Streptomyces</taxon>
    </lineage>
</organism>
<dbReference type="PANTHER" id="PTHR43877">
    <property type="entry name" value="AMINOALKYLPHOSPHONATE N-ACETYLTRANSFERASE-RELATED-RELATED"/>
    <property type="match status" value="1"/>
</dbReference>
<gene>
    <name evidence="4" type="ORF">GCM10010497_36720</name>
</gene>
<evidence type="ECO:0000256" key="2">
    <source>
        <dbReference type="ARBA" id="ARBA00023315"/>
    </source>
</evidence>
<keyword evidence="2" id="KW-0012">Acyltransferase</keyword>
<dbReference type="EMBL" id="BMSJ01000006">
    <property type="protein sequence ID" value="GGR30855.1"/>
    <property type="molecule type" value="Genomic_DNA"/>
</dbReference>
<sequence>MGPRENRSRGPTAIPYGHGMERTEIRPCRAEDVPLLDRHLPAPGAPARHADRFARQEAGTGTYLLAWRGGEPVGHGQVRWDGCAAPEVRAAVGDCPEFNGLDVRADLRGRGIGTALVRAAEELVRARGGTALGLGVAHANPRAAALYARLGYVPVTAYTDRWSRTDRDGRVHEEADPCAFLVRELSAD</sequence>
<comment type="caution">
    <text evidence="4">The sequence shown here is derived from an EMBL/GenBank/DDBJ whole genome shotgun (WGS) entry which is preliminary data.</text>
</comment>
<dbReference type="Proteomes" id="UP000642014">
    <property type="component" value="Unassembled WGS sequence"/>
</dbReference>
<dbReference type="InterPro" id="IPR016181">
    <property type="entry name" value="Acyl_CoA_acyltransferase"/>
</dbReference>
<dbReference type="SUPFAM" id="SSF55729">
    <property type="entry name" value="Acyl-CoA N-acyltransferases (Nat)"/>
    <property type="match status" value="1"/>
</dbReference>
<feature type="domain" description="N-acetyltransferase" evidence="3">
    <location>
        <begin position="23"/>
        <end position="188"/>
    </location>
</feature>
<reference evidence="4 5" key="1">
    <citation type="journal article" date="2014" name="Int. J. Syst. Evol. Microbiol.">
        <title>Complete genome sequence of Corynebacterium casei LMG S-19264T (=DSM 44701T), isolated from a smear-ripened cheese.</title>
        <authorList>
            <consortium name="US DOE Joint Genome Institute (JGI-PGF)"/>
            <person name="Walter F."/>
            <person name="Albersmeier A."/>
            <person name="Kalinowski J."/>
            <person name="Ruckert C."/>
        </authorList>
    </citation>
    <scope>NUCLEOTIDE SEQUENCE [LARGE SCALE GENOMIC DNA]</scope>
    <source>
        <strain evidence="4 5">JCM 4205</strain>
    </source>
</reference>
<dbReference type="InterPro" id="IPR050832">
    <property type="entry name" value="Bact_Acetyltransf"/>
</dbReference>
<dbReference type="PROSITE" id="PS51186">
    <property type="entry name" value="GNAT"/>
    <property type="match status" value="1"/>
</dbReference>
<dbReference type="Pfam" id="PF00583">
    <property type="entry name" value="Acetyltransf_1"/>
    <property type="match status" value="1"/>
</dbReference>
<protein>
    <recommendedName>
        <fullName evidence="3">N-acetyltransferase domain-containing protein</fullName>
    </recommendedName>
</protein>
<dbReference type="AlphaFoldDB" id="A0AAV4KQ47"/>
<name>A0AAV4KQ47_9ACTN</name>
<dbReference type="InterPro" id="IPR000182">
    <property type="entry name" value="GNAT_dom"/>
</dbReference>
<keyword evidence="1" id="KW-0808">Transferase</keyword>
<evidence type="ECO:0000256" key="1">
    <source>
        <dbReference type="ARBA" id="ARBA00022679"/>
    </source>
</evidence>
<dbReference type="GO" id="GO:0016747">
    <property type="term" value="F:acyltransferase activity, transferring groups other than amino-acyl groups"/>
    <property type="evidence" value="ECO:0007669"/>
    <property type="project" value="InterPro"/>
</dbReference>
<accession>A0AAV4KQ47</accession>
<proteinExistence type="predicted"/>
<dbReference type="CDD" id="cd04301">
    <property type="entry name" value="NAT_SF"/>
    <property type="match status" value="1"/>
</dbReference>
<dbReference type="Gene3D" id="3.40.630.30">
    <property type="match status" value="1"/>
</dbReference>
<evidence type="ECO:0000313" key="5">
    <source>
        <dbReference type="Proteomes" id="UP000642014"/>
    </source>
</evidence>
<evidence type="ECO:0000259" key="3">
    <source>
        <dbReference type="PROSITE" id="PS51186"/>
    </source>
</evidence>
<evidence type="ECO:0000313" key="4">
    <source>
        <dbReference type="EMBL" id="GGR30855.1"/>
    </source>
</evidence>